<comment type="caution">
    <text evidence="1">The sequence shown here is derived from an EMBL/GenBank/DDBJ whole genome shotgun (WGS) entry which is preliminary data.</text>
</comment>
<protein>
    <submittedName>
        <fullName evidence="1">Uncharacterized protein</fullName>
    </submittedName>
</protein>
<dbReference type="EMBL" id="LAZR01000310">
    <property type="protein sequence ID" value="KKN75405.1"/>
    <property type="molecule type" value="Genomic_DNA"/>
</dbReference>
<reference evidence="1" key="1">
    <citation type="journal article" date="2015" name="Nature">
        <title>Complex archaea that bridge the gap between prokaryotes and eukaryotes.</title>
        <authorList>
            <person name="Spang A."/>
            <person name="Saw J.H."/>
            <person name="Jorgensen S.L."/>
            <person name="Zaremba-Niedzwiedzka K."/>
            <person name="Martijn J."/>
            <person name="Lind A.E."/>
            <person name="van Eijk R."/>
            <person name="Schleper C."/>
            <person name="Guy L."/>
            <person name="Ettema T.J."/>
        </authorList>
    </citation>
    <scope>NUCLEOTIDE SEQUENCE</scope>
</reference>
<evidence type="ECO:0000313" key="1">
    <source>
        <dbReference type="EMBL" id="KKN75405.1"/>
    </source>
</evidence>
<gene>
    <name evidence="1" type="ORF">LCGC14_0380260</name>
</gene>
<organism evidence="1">
    <name type="scientific">marine sediment metagenome</name>
    <dbReference type="NCBI Taxonomy" id="412755"/>
    <lineage>
        <taxon>unclassified sequences</taxon>
        <taxon>metagenomes</taxon>
        <taxon>ecological metagenomes</taxon>
    </lineage>
</organism>
<accession>A0A0F9T271</accession>
<name>A0A0F9T271_9ZZZZ</name>
<dbReference type="AlphaFoldDB" id="A0A0F9T271"/>
<sequence length="173" mass="19814">MAELIVQFKTIEDVKNFRTKLQGIRLQLFQFQAATVRNIGEILVLGTIHARMRAAGFSEKIIDGTILDNIEVRGTKKVRLFFRSEYWSDTHFDVALAREKGTKKHFIKPVKKKALHGGSKWPFFSKGHEVSGIVALKIVKNTVKQLQRQFQDAYRLVQLEWYAENLGGIVRAG</sequence>
<proteinExistence type="predicted"/>